<evidence type="ECO:0000256" key="3">
    <source>
        <dbReference type="ARBA" id="ARBA00022801"/>
    </source>
</evidence>
<dbReference type="Gene3D" id="2.40.50.140">
    <property type="entry name" value="Nucleic acid-binding proteins"/>
    <property type="match status" value="1"/>
</dbReference>
<dbReference type="NCBIfam" id="TIGR00757">
    <property type="entry name" value="RNaseEG"/>
    <property type="match status" value="1"/>
</dbReference>
<evidence type="ECO:0000256" key="4">
    <source>
        <dbReference type="ARBA" id="ARBA00022842"/>
    </source>
</evidence>
<name>A0A7V3RFN2_9BACT</name>
<dbReference type="CDD" id="cd04453">
    <property type="entry name" value="S1_RNase_E"/>
    <property type="match status" value="1"/>
</dbReference>
<dbReference type="GO" id="GO:0004540">
    <property type="term" value="F:RNA nuclease activity"/>
    <property type="evidence" value="ECO:0007669"/>
    <property type="project" value="InterPro"/>
</dbReference>
<dbReference type="InterPro" id="IPR012340">
    <property type="entry name" value="NA-bd_OB-fold"/>
</dbReference>
<keyword evidence="5" id="KW-0694">RNA-binding</keyword>
<keyword evidence="2" id="KW-0479">Metal-binding</keyword>
<comment type="caution">
    <text evidence="7">The sequence shown here is derived from an EMBL/GenBank/DDBJ whole genome shotgun (WGS) entry which is preliminary data.</text>
</comment>
<gene>
    <name evidence="7" type="ORF">ENX73_06060</name>
</gene>
<dbReference type="GO" id="GO:0046872">
    <property type="term" value="F:metal ion binding"/>
    <property type="evidence" value="ECO:0007669"/>
    <property type="project" value="UniProtKB-KW"/>
</dbReference>
<dbReference type="GO" id="GO:0005737">
    <property type="term" value="C:cytoplasm"/>
    <property type="evidence" value="ECO:0007669"/>
    <property type="project" value="TreeGrafter"/>
</dbReference>
<sequence length="491" mass="56206">MIFIVTSKTSLKRVVVSSSEIEGVKIALLEDDQLVEVYFEEADEESIASSIYLGKVENVVPNLQAAFVNIGEGKNAFLREKDLCIPRPRNGKTMKIEMLKPKQKILVQVKKDAMGLKGPQVTSYISIAGRYLVFMPQVANIGVSKKIEDQSERRRLYDIAKSISKGEGLIVRTVAEGISAEKLEEELQNLRKRWDEIQKTFKRSRKAKVIDEDTGILDYIFREKIDGTVDEIIVDKRKIHEKIVEVVGTFKLKHQPMIRLVDGDAFRDFGIEKQIIDSLSRIVKLPSGGILYFDPTEALLVIDVNTGSDTSGSDSEDLILKTNIESAKEIPRQLRLRNESGVIVIDFIDMKNESERQLVTHVFEEELKKDKVKNSIGGFTNFGLFEMTRKRISPPLRDFYKVKCPVCGGEGQILSPYRLFKNLMHDFENFKEKDIGEIEVHAPLTLKIYITDEVVRSAELLTKTKIKIFFDYPFNNKYDVKYRKKFYNKKS</sequence>
<keyword evidence="4" id="KW-0460">Magnesium</keyword>
<proteinExistence type="predicted"/>
<feature type="domain" description="RNA-binding protein AU-1/Ribonuclease E/G" evidence="6">
    <location>
        <begin position="126"/>
        <end position="391"/>
    </location>
</feature>
<dbReference type="GO" id="GO:0006364">
    <property type="term" value="P:rRNA processing"/>
    <property type="evidence" value="ECO:0007669"/>
    <property type="project" value="TreeGrafter"/>
</dbReference>
<dbReference type="PANTHER" id="PTHR30001:SF0">
    <property type="entry name" value="RIBONUCLEASE G"/>
    <property type="match status" value="1"/>
</dbReference>
<dbReference type="GO" id="GO:0003723">
    <property type="term" value="F:RNA binding"/>
    <property type="evidence" value="ECO:0007669"/>
    <property type="project" value="UniProtKB-KW"/>
</dbReference>
<dbReference type="GO" id="GO:0016787">
    <property type="term" value="F:hydrolase activity"/>
    <property type="evidence" value="ECO:0007669"/>
    <property type="project" value="UniProtKB-KW"/>
</dbReference>
<dbReference type="InterPro" id="IPR004659">
    <property type="entry name" value="RNase_E/G"/>
</dbReference>
<dbReference type="SUPFAM" id="SSF50249">
    <property type="entry name" value="Nucleic acid-binding proteins"/>
    <property type="match status" value="1"/>
</dbReference>
<dbReference type="Pfam" id="PF10150">
    <property type="entry name" value="RNase_E_G"/>
    <property type="match status" value="1"/>
</dbReference>
<protein>
    <submittedName>
        <fullName evidence="7">Rne/Rng family ribonuclease</fullName>
    </submittedName>
</protein>
<evidence type="ECO:0000256" key="2">
    <source>
        <dbReference type="ARBA" id="ARBA00022723"/>
    </source>
</evidence>
<dbReference type="InterPro" id="IPR019307">
    <property type="entry name" value="RNA-bd_AU-1/RNase_E/G"/>
</dbReference>
<evidence type="ECO:0000259" key="6">
    <source>
        <dbReference type="Pfam" id="PF10150"/>
    </source>
</evidence>
<dbReference type="PANTHER" id="PTHR30001">
    <property type="entry name" value="RIBONUCLEASE"/>
    <property type="match status" value="1"/>
</dbReference>
<dbReference type="AlphaFoldDB" id="A0A7V3RFN2"/>
<dbReference type="EMBL" id="DTPE01000239">
    <property type="protein sequence ID" value="HGE75672.1"/>
    <property type="molecule type" value="Genomic_DNA"/>
</dbReference>
<evidence type="ECO:0000256" key="5">
    <source>
        <dbReference type="ARBA" id="ARBA00022884"/>
    </source>
</evidence>
<accession>A0A7V3RFN2</accession>
<evidence type="ECO:0000313" key="7">
    <source>
        <dbReference type="EMBL" id="HGE75672.1"/>
    </source>
</evidence>
<keyword evidence="3" id="KW-0378">Hydrolase</keyword>
<reference evidence="7" key="1">
    <citation type="journal article" date="2020" name="mSystems">
        <title>Genome- and Community-Level Interaction Insights into Carbon Utilization and Element Cycling Functions of Hydrothermarchaeota in Hydrothermal Sediment.</title>
        <authorList>
            <person name="Zhou Z."/>
            <person name="Liu Y."/>
            <person name="Xu W."/>
            <person name="Pan J."/>
            <person name="Luo Z.H."/>
            <person name="Li M."/>
        </authorList>
    </citation>
    <scope>NUCLEOTIDE SEQUENCE [LARGE SCALE GENOMIC DNA]</scope>
    <source>
        <strain evidence="7">SpSt-966</strain>
    </source>
</reference>
<organism evidence="7">
    <name type="scientific">Mesoaciditoga lauensis</name>
    <dbReference type="NCBI Taxonomy" id="1495039"/>
    <lineage>
        <taxon>Bacteria</taxon>
        <taxon>Thermotogati</taxon>
        <taxon>Thermotogota</taxon>
        <taxon>Thermotogae</taxon>
        <taxon>Mesoaciditogales</taxon>
        <taxon>Mesoaciditogaceae</taxon>
        <taxon>Mesoaciditoga</taxon>
    </lineage>
</organism>
<comment type="cofactor">
    <cofactor evidence="1">
        <name>Mg(2+)</name>
        <dbReference type="ChEBI" id="CHEBI:18420"/>
    </cofactor>
</comment>
<evidence type="ECO:0000256" key="1">
    <source>
        <dbReference type="ARBA" id="ARBA00001946"/>
    </source>
</evidence>